<feature type="active site" description="Proton acceptor" evidence="5 7">
    <location>
        <position position="356"/>
    </location>
</feature>
<dbReference type="InterPro" id="IPR022695">
    <property type="entry name" value="Histidinol_DH_monofunct"/>
</dbReference>
<dbReference type="NCBIfam" id="TIGR00069">
    <property type="entry name" value="hisD"/>
    <property type="match status" value="1"/>
</dbReference>
<dbReference type="EC" id="1.1.1.23" evidence="5"/>
<accession>A0A372ELR5</accession>
<evidence type="ECO:0000313" key="13">
    <source>
        <dbReference type="Proteomes" id="UP000261931"/>
    </source>
</evidence>
<feature type="binding site" evidence="5 10">
    <location>
        <position position="449"/>
    </location>
    <ligand>
        <name>Zn(2+)</name>
        <dbReference type="ChEBI" id="CHEBI:29105"/>
    </ligand>
</feature>
<dbReference type="InterPro" id="IPR001692">
    <property type="entry name" value="Histidinol_DH_CS"/>
</dbReference>
<dbReference type="GO" id="GO:0051287">
    <property type="term" value="F:NAD binding"/>
    <property type="evidence" value="ECO:0007669"/>
    <property type="project" value="InterPro"/>
</dbReference>
<dbReference type="Pfam" id="PF00815">
    <property type="entry name" value="Histidinol_dh"/>
    <property type="match status" value="1"/>
</dbReference>
<dbReference type="PANTHER" id="PTHR21256:SF2">
    <property type="entry name" value="HISTIDINE BIOSYNTHESIS TRIFUNCTIONAL PROTEIN"/>
    <property type="match status" value="1"/>
</dbReference>
<keyword evidence="5 8" id="KW-0520">NAD</keyword>
<dbReference type="PANTHER" id="PTHR21256">
    <property type="entry name" value="HISTIDINOL DEHYDROGENASE HDH"/>
    <property type="match status" value="1"/>
</dbReference>
<feature type="binding site" evidence="5 8">
    <location>
        <position position="243"/>
    </location>
    <ligand>
        <name>NAD(+)</name>
        <dbReference type="ChEBI" id="CHEBI:57540"/>
    </ligand>
</feature>
<evidence type="ECO:0000256" key="3">
    <source>
        <dbReference type="ARBA" id="ARBA00022833"/>
    </source>
</evidence>
<keyword evidence="4 5" id="KW-0560">Oxidoreductase</keyword>
<dbReference type="RefSeq" id="WP_116958365.1">
    <property type="nucleotide sequence ID" value="NZ_QVLS01000003.1"/>
</dbReference>
<keyword evidence="5" id="KW-0368">Histidine biosynthesis</keyword>
<evidence type="ECO:0000256" key="8">
    <source>
        <dbReference type="PIRSR" id="PIRSR000099-2"/>
    </source>
</evidence>
<dbReference type="GO" id="GO:0004399">
    <property type="term" value="F:histidinol dehydrogenase activity"/>
    <property type="evidence" value="ECO:0007669"/>
    <property type="project" value="UniProtKB-UniRule"/>
</dbReference>
<dbReference type="GO" id="GO:0000105">
    <property type="term" value="P:L-histidine biosynthetic process"/>
    <property type="evidence" value="ECO:0007669"/>
    <property type="project" value="UniProtKB-UniRule"/>
</dbReference>
<dbReference type="Gene3D" id="1.20.5.1300">
    <property type="match status" value="1"/>
</dbReference>
<dbReference type="GO" id="GO:0008270">
    <property type="term" value="F:zinc ion binding"/>
    <property type="evidence" value="ECO:0007669"/>
    <property type="project" value="UniProtKB-UniRule"/>
</dbReference>
<evidence type="ECO:0000256" key="9">
    <source>
        <dbReference type="PIRSR" id="PIRSR000099-3"/>
    </source>
</evidence>
<evidence type="ECO:0000256" key="1">
    <source>
        <dbReference type="ARBA" id="ARBA00010178"/>
    </source>
</evidence>
<organism evidence="12 13">
    <name type="scientific">Hydrogenophaga borbori</name>
    <dbReference type="NCBI Taxonomy" id="2294117"/>
    <lineage>
        <taxon>Bacteria</taxon>
        <taxon>Pseudomonadati</taxon>
        <taxon>Pseudomonadota</taxon>
        <taxon>Betaproteobacteria</taxon>
        <taxon>Burkholderiales</taxon>
        <taxon>Comamonadaceae</taxon>
        <taxon>Hydrogenophaga</taxon>
    </lineage>
</organism>
<dbReference type="SUPFAM" id="SSF53720">
    <property type="entry name" value="ALDH-like"/>
    <property type="match status" value="1"/>
</dbReference>
<dbReference type="PRINTS" id="PR00083">
    <property type="entry name" value="HOLDHDRGNASE"/>
</dbReference>
<dbReference type="HAMAP" id="MF_01024">
    <property type="entry name" value="HisD"/>
    <property type="match status" value="1"/>
</dbReference>
<keyword evidence="3 5" id="KW-0862">Zinc</keyword>
<evidence type="ECO:0000256" key="10">
    <source>
        <dbReference type="PIRSR" id="PIRSR000099-4"/>
    </source>
</evidence>
<dbReference type="PIRSF" id="PIRSF000099">
    <property type="entry name" value="Histidinol_dh"/>
    <property type="match status" value="1"/>
</dbReference>
<dbReference type="Gene3D" id="3.40.50.1980">
    <property type="entry name" value="Nitrogenase molybdenum iron protein domain"/>
    <property type="match status" value="2"/>
</dbReference>
<sequence length="468" mass="49515">MTLTAQPLRLSTTQPDFEARFAERLHWSSETDHAIEQRVADILADVRQRGDAAVLEYTARFDGLQASGVDKLELSQADFKAAFDALPAAQREALQSAAARVRRYHEAQKKANGESWSYRDEDGTLLGQKVTPLDRVGIYVPGGKAAYPSSLIMNAVPAHVAGVPEIVMVVPTPVRGSVATGGVEGGSGAATATRGERNELVLAAAHVAGVTRAFTIGGAQAVAALAYGTATVPKVDKITGPGNAYVASAKKRVFGTVGIDMIAGPSEILVLADGSTPADWVAMDLFSQAEHDELAQSILLCPDAAYIEAVMAAIHRLLPTMPRAAIIAKSLNDRGALILTRDMDEACAISNRIAPEHLEVSSAEPHRWEPLLKHAGAIFLGAYTSESLGDYCAGPNHVLPTSGTARFSSPLGVYDFQKRSSLIEVSERGAQTLGTVAAELAYGEGLQAHARAAELRLPTVPPMRGDPR</sequence>
<keyword evidence="5" id="KW-0028">Amino-acid biosynthesis</keyword>
<dbReference type="PROSITE" id="PS00611">
    <property type="entry name" value="HISOL_DEHYDROGENASE"/>
    <property type="match status" value="1"/>
</dbReference>
<feature type="binding site" evidence="5 9">
    <location>
        <position position="390"/>
    </location>
    <ligand>
        <name>substrate</name>
    </ligand>
</feature>
<reference evidence="12 13" key="1">
    <citation type="submission" date="2018-08" db="EMBL/GenBank/DDBJ databases">
        <title>Hydrogenophaga sp. LA-38 isolated from sludge.</title>
        <authorList>
            <person name="Im W.-T."/>
        </authorList>
    </citation>
    <scope>NUCLEOTIDE SEQUENCE [LARGE SCALE GENOMIC DNA]</scope>
    <source>
        <strain evidence="12 13">LA-38</strain>
    </source>
</reference>
<evidence type="ECO:0000256" key="5">
    <source>
        <dbReference type="HAMAP-Rule" id="MF_01024"/>
    </source>
</evidence>
<feature type="binding site" evidence="5 10">
    <location>
        <position position="390"/>
    </location>
    <ligand>
        <name>Zn(2+)</name>
        <dbReference type="ChEBI" id="CHEBI:29105"/>
    </ligand>
</feature>
<dbReference type="UniPathway" id="UPA00031">
    <property type="reaction ID" value="UER00014"/>
</dbReference>
<feature type="binding site" evidence="5 10">
    <location>
        <position position="291"/>
    </location>
    <ligand>
        <name>Zn(2+)</name>
        <dbReference type="ChEBI" id="CHEBI:29105"/>
    </ligand>
</feature>
<evidence type="ECO:0000256" key="2">
    <source>
        <dbReference type="ARBA" id="ARBA00022723"/>
    </source>
</evidence>
<dbReference type="AlphaFoldDB" id="A0A372ELR5"/>
<dbReference type="CDD" id="cd06572">
    <property type="entry name" value="Histidinol_dh"/>
    <property type="match status" value="1"/>
</dbReference>
<name>A0A372ELR5_9BURK</name>
<evidence type="ECO:0000313" key="12">
    <source>
        <dbReference type="EMBL" id="RFP80327.1"/>
    </source>
</evidence>
<feature type="binding site" evidence="5 9">
    <location>
        <position position="444"/>
    </location>
    <ligand>
        <name>substrate</name>
    </ligand>
</feature>
<keyword evidence="2 5" id="KW-0479">Metal-binding</keyword>
<dbReference type="FunFam" id="3.40.50.1980:FF:000001">
    <property type="entry name" value="Histidinol dehydrogenase"/>
    <property type="match status" value="1"/>
</dbReference>
<feature type="binding site" evidence="5 10">
    <location>
        <position position="288"/>
    </location>
    <ligand>
        <name>Zn(2+)</name>
        <dbReference type="ChEBI" id="CHEBI:29105"/>
    </ligand>
</feature>
<comment type="pathway">
    <text evidence="5">Amino-acid biosynthesis; L-histidine biosynthesis; L-histidine from 5-phospho-alpha-D-ribose 1-diphosphate: step 9/9.</text>
</comment>
<feature type="binding site" evidence="5 8">
    <location>
        <position position="220"/>
    </location>
    <ligand>
        <name>NAD(+)</name>
        <dbReference type="ChEBI" id="CHEBI:57540"/>
    </ligand>
</feature>
<feature type="binding site" evidence="5 9">
    <location>
        <position position="288"/>
    </location>
    <ligand>
        <name>substrate</name>
    </ligand>
</feature>
<feature type="active site" description="Proton acceptor" evidence="5 7">
    <location>
        <position position="357"/>
    </location>
</feature>
<proteinExistence type="inferred from homology"/>
<dbReference type="Proteomes" id="UP000261931">
    <property type="component" value="Unassembled WGS sequence"/>
</dbReference>
<feature type="binding site" evidence="5 9">
    <location>
        <position position="291"/>
    </location>
    <ligand>
        <name>substrate</name>
    </ligand>
</feature>
<comment type="similarity">
    <text evidence="1 5 6 11">Belongs to the histidinol dehydrogenase family.</text>
</comment>
<feature type="binding site" evidence="5 9">
    <location>
        <position position="357"/>
    </location>
    <ligand>
        <name>substrate</name>
    </ligand>
</feature>
<comment type="catalytic activity">
    <reaction evidence="5">
        <text>L-histidinol + 2 NAD(+) + H2O = L-histidine + 2 NADH + 3 H(+)</text>
        <dbReference type="Rhea" id="RHEA:20641"/>
        <dbReference type="ChEBI" id="CHEBI:15377"/>
        <dbReference type="ChEBI" id="CHEBI:15378"/>
        <dbReference type="ChEBI" id="CHEBI:57540"/>
        <dbReference type="ChEBI" id="CHEBI:57595"/>
        <dbReference type="ChEBI" id="CHEBI:57699"/>
        <dbReference type="ChEBI" id="CHEBI:57945"/>
        <dbReference type="EC" id="1.1.1.23"/>
    </reaction>
</comment>
<feature type="binding site" evidence="5 9">
    <location>
        <position position="449"/>
    </location>
    <ligand>
        <name>substrate</name>
    </ligand>
</feature>
<comment type="function">
    <text evidence="5">Catalyzes the sequential NAD-dependent oxidations of L-histidinol to L-histidinaldehyde and then to L-histidine.</text>
</comment>
<gene>
    <name evidence="5 12" type="primary">hisD</name>
    <name evidence="12" type="ORF">DY262_07780</name>
</gene>
<keyword evidence="13" id="KW-1185">Reference proteome</keyword>
<dbReference type="InterPro" id="IPR012131">
    <property type="entry name" value="Hstdl_DH"/>
</dbReference>
<protein>
    <recommendedName>
        <fullName evidence="5">Histidinol dehydrogenase</fullName>
        <shortName evidence="5">HDH</shortName>
        <ecNumber evidence="5">1.1.1.23</ecNumber>
    </recommendedName>
</protein>
<evidence type="ECO:0000256" key="6">
    <source>
        <dbReference type="PIRNR" id="PIRNR000099"/>
    </source>
</evidence>
<evidence type="ECO:0000256" key="4">
    <source>
        <dbReference type="ARBA" id="ARBA00023002"/>
    </source>
</evidence>
<feature type="binding site" evidence="5 8">
    <location>
        <position position="139"/>
    </location>
    <ligand>
        <name>NAD(+)</name>
        <dbReference type="ChEBI" id="CHEBI:57540"/>
    </ligand>
</feature>
<comment type="cofactor">
    <cofactor evidence="5 10">
        <name>Zn(2+)</name>
        <dbReference type="ChEBI" id="CHEBI:29105"/>
    </cofactor>
    <text evidence="5 10">Binds 1 zinc ion per subunit.</text>
</comment>
<comment type="caution">
    <text evidence="12">The sequence shown here is derived from an EMBL/GenBank/DDBJ whole genome shotgun (WGS) entry which is preliminary data.</text>
</comment>
<evidence type="ECO:0000256" key="7">
    <source>
        <dbReference type="PIRSR" id="PIRSR000099-1"/>
    </source>
</evidence>
<evidence type="ECO:0000256" key="11">
    <source>
        <dbReference type="RuleBase" id="RU004175"/>
    </source>
</evidence>
<dbReference type="InterPro" id="IPR016161">
    <property type="entry name" value="Ald_DH/histidinol_DH"/>
</dbReference>
<feature type="binding site" evidence="5 9">
    <location>
        <position position="266"/>
    </location>
    <ligand>
        <name>substrate</name>
    </ligand>
</feature>
<dbReference type="GO" id="GO:0005829">
    <property type="term" value="C:cytosol"/>
    <property type="evidence" value="ECO:0007669"/>
    <property type="project" value="TreeGrafter"/>
</dbReference>
<dbReference type="EMBL" id="QVLS01000003">
    <property type="protein sequence ID" value="RFP80327.1"/>
    <property type="molecule type" value="Genomic_DNA"/>
</dbReference>